<dbReference type="InterPro" id="IPR036812">
    <property type="entry name" value="NAD(P)_OxRdtase_dom_sf"/>
</dbReference>
<name>A0ABU3YBP4_9SPHN</name>
<dbReference type="SUPFAM" id="SSF51430">
    <property type="entry name" value="NAD(P)-linked oxidoreductase"/>
    <property type="match status" value="1"/>
</dbReference>
<feature type="domain" description="NADP-dependent oxidoreductase" evidence="1">
    <location>
        <begin position="26"/>
        <end position="300"/>
    </location>
</feature>
<gene>
    <name evidence="2" type="ORF">RZN05_17610</name>
</gene>
<dbReference type="InterPro" id="IPR023210">
    <property type="entry name" value="NADP_OxRdtase_dom"/>
</dbReference>
<keyword evidence="3" id="KW-1185">Reference proteome</keyword>
<evidence type="ECO:0000313" key="2">
    <source>
        <dbReference type="EMBL" id="MDV3458818.1"/>
    </source>
</evidence>
<evidence type="ECO:0000259" key="1">
    <source>
        <dbReference type="Pfam" id="PF00248"/>
    </source>
</evidence>
<dbReference type="Proteomes" id="UP001273531">
    <property type="component" value="Unassembled WGS sequence"/>
</dbReference>
<accession>A0ABU3YBP4</accession>
<reference evidence="2 3" key="1">
    <citation type="submission" date="2023-10" db="EMBL/GenBank/DDBJ databases">
        <title>Sphingomonas sp. HF-S4 16S ribosomal RNA gene Genome sequencing and assembly.</title>
        <authorList>
            <person name="Lee H."/>
        </authorList>
    </citation>
    <scope>NUCLEOTIDE SEQUENCE [LARGE SCALE GENOMIC DNA]</scope>
    <source>
        <strain evidence="2 3">HF-S4</strain>
    </source>
</reference>
<proteinExistence type="predicted"/>
<dbReference type="InterPro" id="IPR053135">
    <property type="entry name" value="AKR2_Oxidoreductase"/>
</dbReference>
<dbReference type="EMBL" id="JAWJEJ010000002">
    <property type="protein sequence ID" value="MDV3458818.1"/>
    <property type="molecule type" value="Genomic_DNA"/>
</dbReference>
<dbReference type="PANTHER" id="PTHR43312:SF1">
    <property type="entry name" value="NADP-DEPENDENT OXIDOREDUCTASE DOMAIN-CONTAINING PROTEIN"/>
    <property type="match status" value="1"/>
</dbReference>
<comment type="caution">
    <text evidence="2">The sequence shown here is derived from an EMBL/GenBank/DDBJ whole genome shotgun (WGS) entry which is preliminary data.</text>
</comment>
<organism evidence="2 3">
    <name type="scientific">Sphingomonas agrestis</name>
    <dbReference type="NCBI Taxonomy" id="3080540"/>
    <lineage>
        <taxon>Bacteria</taxon>
        <taxon>Pseudomonadati</taxon>
        <taxon>Pseudomonadota</taxon>
        <taxon>Alphaproteobacteria</taxon>
        <taxon>Sphingomonadales</taxon>
        <taxon>Sphingomonadaceae</taxon>
        <taxon>Sphingomonas</taxon>
    </lineage>
</organism>
<protein>
    <submittedName>
        <fullName evidence="2">Aldo/keto reductase</fullName>
    </submittedName>
</protein>
<dbReference type="Gene3D" id="3.20.20.100">
    <property type="entry name" value="NADP-dependent oxidoreductase domain"/>
    <property type="match status" value="1"/>
</dbReference>
<dbReference type="PANTHER" id="PTHR43312">
    <property type="entry name" value="D-THREO-ALDOSE 1-DEHYDROGENASE"/>
    <property type="match status" value="1"/>
</dbReference>
<dbReference type="RefSeq" id="WP_317227989.1">
    <property type="nucleotide sequence ID" value="NZ_JAWJEJ010000002.1"/>
</dbReference>
<sequence>MRYRALGRTGISVSELAVALCGAGDDPVEAATTLAHAFDRGINTVTIDTADAPGLDLLGAALSGRGDIHVIARPTSLVRFDLPSPHVPVHHAYPGAHLRTETERLLAALGIERLALLQLHAWCPEWREEGDWLETLQRLRDEGKIAGFGVSLFDHDIEAGVEVVADGAIDAVKLMYNIFDPAGAALFPRCQAQGIGVVVRAPLYYGALATGGAGGFAKGDWRNAYFYDAHRRETADRVRRLEADLPPDQSVAGTALRFCLGVPALSTIAVGMRTRAQVEANLQAIAAGPLDTEHLAALSRHKWLI</sequence>
<evidence type="ECO:0000313" key="3">
    <source>
        <dbReference type="Proteomes" id="UP001273531"/>
    </source>
</evidence>
<dbReference type="Pfam" id="PF00248">
    <property type="entry name" value="Aldo_ket_red"/>
    <property type="match status" value="1"/>
</dbReference>